<evidence type="ECO:0000313" key="2">
    <source>
        <dbReference type="Proteomes" id="UP001058602"/>
    </source>
</evidence>
<accession>A0ABY5LK05</accession>
<evidence type="ECO:0008006" key="3">
    <source>
        <dbReference type="Google" id="ProtNLM"/>
    </source>
</evidence>
<proteinExistence type="predicted"/>
<organism evidence="1 2">
    <name type="scientific">Vibrio japonicus</name>
    <dbReference type="NCBI Taxonomy" id="1824638"/>
    <lineage>
        <taxon>Bacteria</taxon>
        <taxon>Pseudomonadati</taxon>
        <taxon>Pseudomonadota</taxon>
        <taxon>Gammaproteobacteria</taxon>
        <taxon>Vibrionales</taxon>
        <taxon>Vibrionaceae</taxon>
        <taxon>Vibrio</taxon>
    </lineage>
</organism>
<sequence length="158" mass="18132">MPIKQFDEWIDNIVSEYEEQAQSCSKFSGVFSGYYSPEYLAGCKFVVTDTIPKPDIPELRQIGLGDFLDMDCGAITYKHMYFMKPQHQANLEIHIHELMHTVQWDQLGGVGFLERYVQEINEYGYDDAPLENMAYDLGRSFKSGSAATDVVKLVRQKI</sequence>
<protein>
    <recommendedName>
        <fullName evidence="3">DUF4157 domain-containing protein</fullName>
    </recommendedName>
</protein>
<keyword evidence="2" id="KW-1185">Reference proteome</keyword>
<dbReference type="RefSeq" id="WP_050905149.1">
    <property type="nucleotide sequence ID" value="NZ_CP102097.1"/>
</dbReference>
<dbReference type="Proteomes" id="UP001058602">
    <property type="component" value="Chromosome 2"/>
</dbReference>
<gene>
    <name evidence="1" type="ORF">NP165_17940</name>
</gene>
<evidence type="ECO:0000313" key="1">
    <source>
        <dbReference type="EMBL" id="UUM32176.1"/>
    </source>
</evidence>
<name>A0ABY5LK05_9VIBR</name>
<reference evidence="1" key="1">
    <citation type="submission" date="2022-07" db="EMBL/GenBank/DDBJ databases">
        <title>Complete genome of Vibrio japonicus strain JCM 31412T and phylogenomic assessment of the Nereis clade of the genus Vibrio.</title>
        <authorList>
            <person name="Shlafstein M.D."/>
            <person name="Emsley S.A."/>
            <person name="Ushijima B."/>
            <person name="Videau P."/>
            <person name="Saw J.H."/>
        </authorList>
    </citation>
    <scope>NUCLEOTIDE SEQUENCE</scope>
    <source>
        <strain evidence="1">JCM 31412</strain>
    </source>
</reference>
<dbReference type="EMBL" id="CP102097">
    <property type="protein sequence ID" value="UUM32176.1"/>
    <property type="molecule type" value="Genomic_DNA"/>
</dbReference>